<dbReference type="Proteomes" id="UP000015346">
    <property type="component" value="Unassembled WGS sequence"/>
</dbReference>
<dbReference type="InterPro" id="IPR000090">
    <property type="entry name" value="Flg_Motor_Flig"/>
</dbReference>
<dbReference type="GO" id="GO:0005886">
    <property type="term" value="C:plasma membrane"/>
    <property type="evidence" value="ECO:0007669"/>
    <property type="project" value="UniProtKB-SubCell"/>
</dbReference>
<keyword evidence="15" id="KW-1185">Reference proteome</keyword>
<dbReference type="Pfam" id="PF14842">
    <property type="entry name" value="FliG_N"/>
    <property type="match status" value="1"/>
</dbReference>
<dbReference type="STRING" id="1123069.ruthe_00614"/>
<dbReference type="InterPro" id="IPR032779">
    <property type="entry name" value="FliG_M"/>
</dbReference>
<evidence type="ECO:0000259" key="12">
    <source>
        <dbReference type="Pfam" id="PF14841"/>
    </source>
</evidence>
<sequence>MPSPAPAAALDARRKAAIVVQFLLSDGVRLPIDTLPEETQIALAREMAAIGVVDRATLDAVLTEFADKLESLGLAAPATAQEALAALQGILSPAAARRLLENPETAKDPWAVLAALPVPRLAELLSAESPEIAAIALSKIPVARAAEALTRLPGERARRVAHAVSRTAGVSPAMVQEIGRALAATYGQTPEAAFADKPGDRLGAVLNTAPQTAREALLEGLEGEDPAFAAEVRRAIFTFAHLPRRLRPADVPRLLRGVEPRVIATALVAARAGSAEETAAADFLLAALPQRLADSLREEMEGIERVRPADGEAAQAAIVAAARERAAAGEIELLQPEETA</sequence>
<feature type="domain" description="Flagellar motor switch protein FliG middle" evidence="12">
    <location>
        <begin position="120"/>
        <end position="184"/>
    </location>
</feature>
<dbReference type="AlphaFoldDB" id="S9R5N2"/>
<evidence type="ECO:0000256" key="2">
    <source>
        <dbReference type="ARBA" id="ARBA00004413"/>
    </source>
</evidence>
<evidence type="ECO:0000256" key="8">
    <source>
        <dbReference type="ARBA" id="ARBA00023136"/>
    </source>
</evidence>
<reference evidence="14 15" key="1">
    <citation type="journal article" date="2013" name="Stand. Genomic Sci.">
        <title>Genome sequence of the reddish-pigmented Rubellimicrobium thermophilum type strain (DSM 16684(T)), a member of the Roseobacter clade.</title>
        <authorList>
            <person name="Fiebig A."/>
            <person name="Riedel T."/>
            <person name="Gronow S."/>
            <person name="Petersen J."/>
            <person name="Klenk H.P."/>
            <person name="Goker M."/>
        </authorList>
    </citation>
    <scope>NUCLEOTIDE SEQUENCE [LARGE SCALE GENOMIC DNA]</scope>
    <source>
        <strain evidence="14 15">DSM 16684</strain>
    </source>
</reference>
<feature type="domain" description="Flagellar motor switch protein FliG C-terminal" evidence="11">
    <location>
        <begin position="220"/>
        <end position="333"/>
    </location>
</feature>
<keyword evidence="7" id="KW-0283">Flagellar rotation</keyword>
<evidence type="ECO:0000256" key="3">
    <source>
        <dbReference type="ARBA" id="ARBA00010299"/>
    </source>
</evidence>
<dbReference type="PRINTS" id="PR00954">
    <property type="entry name" value="FLGMOTORFLIG"/>
</dbReference>
<dbReference type="PANTHER" id="PTHR30534">
    <property type="entry name" value="FLAGELLAR MOTOR SWITCH PROTEIN FLIG"/>
    <property type="match status" value="1"/>
</dbReference>
<dbReference type="EMBL" id="AOLV01000008">
    <property type="protein sequence ID" value="EPX87217.1"/>
    <property type="molecule type" value="Genomic_DNA"/>
</dbReference>
<gene>
    <name evidence="14" type="ORF">ruthe_00614</name>
</gene>
<dbReference type="OrthoDB" id="7616820at2"/>
<dbReference type="SUPFAM" id="SSF48029">
    <property type="entry name" value="FliG"/>
    <property type="match status" value="2"/>
</dbReference>
<comment type="function">
    <text evidence="10">FliG is one of three proteins (FliG, FliN, FliM) that forms the rotor-mounted switch complex (C ring), located at the base of the basal body. This complex interacts with the CheY and CheZ chemotaxis proteins, in addition to contacting components of the motor that determine the direction of flagellar rotation.</text>
</comment>
<evidence type="ECO:0000256" key="7">
    <source>
        <dbReference type="ARBA" id="ARBA00022779"/>
    </source>
</evidence>
<keyword evidence="14" id="KW-0966">Cell projection</keyword>
<feature type="domain" description="Flagellar motor switch protein FliG N-terminal" evidence="13">
    <location>
        <begin position="10"/>
        <end position="103"/>
    </location>
</feature>
<dbReference type="InterPro" id="IPR023087">
    <property type="entry name" value="Flg_Motor_Flig_C"/>
</dbReference>
<keyword evidence="8" id="KW-0472">Membrane</keyword>
<dbReference type="Pfam" id="PF01706">
    <property type="entry name" value="FliG_C"/>
    <property type="match status" value="1"/>
</dbReference>
<evidence type="ECO:0000256" key="9">
    <source>
        <dbReference type="ARBA" id="ARBA00023143"/>
    </source>
</evidence>
<keyword evidence="14" id="KW-0282">Flagellum</keyword>
<evidence type="ECO:0000256" key="6">
    <source>
        <dbReference type="ARBA" id="ARBA00022500"/>
    </source>
</evidence>
<dbReference type="GO" id="GO:0009425">
    <property type="term" value="C:bacterial-type flagellum basal body"/>
    <property type="evidence" value="ECO:0007669"/>
    <property type="project" value="UniProtKB-SubCell"/>
</dbReference>
<dbReference type="Gene3D" id="1.10.220.30">
    <property type="match status" value="3"/>
</dbReference>
<evidence type="ECO:0000313" key="15">
    <source>
        <dbReference type="Proteomes" id="UP000015346"/>
    </source>
</evidence>
<evidence type="ECO:0000259" key="13">
    <source>
        <dbReference type="Pfam" id="PF14842"/>
    </source>
</evidence>
<dbReference type="GO" id="GO:0071973">
    <property type="term" value="P:bacterial-type flagellum-dependent cell motility"/>
    <property type="evidence" value="ECO:0007669"/>
    <property type="project" value="InterPro"/>
</dbReference>
<evidence type="ECO:0000256" key="5">
    <source>
        <dbReference type="ARBA" id="ARBA00022475"/>
    </source>
</evidence>
<evidence type="ECO:0000313" key="14">
    <source>
        <dbReference type="EMBL" id="EPX87217.1"/>
    </source>
</evidence>
<dbReference type="PANTHER" id="PTHR30534:SF0">
    <property type="entry name" value="FLAGELLAR MOTOR SWITCH PROTEIN FLIG"/>
    <property type="match status" value="1"/>
</dbReference>
<comment type="similarity">
    <text evidence="3">Belongs to the FliG family.</text>
</comment>
<protein>
    <recommendedName>
        <fullName evidence="4">Flagellar motor switch protein FliG</fullName>
    </recommendedName>
</protein>
<evidence type="ECO:0000259" key="11">
    <source>
        <dbReference type="Pfam" id="PF01706"/>
    </source>
</evidence>
<accession>S9R5N2</accession>
<dbReference type="GO" id="GO:0003774">
    <property type="term" value="F:cytoskeletal motor activity"/>
    <property type="evidence" value="ECO:0007669"/>
    <property type="project" value="InterPro"/>
</dbReference>
<organism evidence="14 15">
    <name type="scientific">Rubellimicrobium thermophilum DSM 16684</name>
    <dbReference type="NCBI Taxonomy" id="1123069"/>
    <lineage>
        <taxon>Bacteria</taxon>
        <taxon>Pseudomonadati</taxon>
        <taxon>Pseudomonadota</taxon>
        <taxon>Alphaproteobacteria</taxon>
        <taxon>Rhodobacterales</taxon>
        <taxon>Roseobacteraceae</taxon>
        <taxon>Rubellimicrobium</taxon>
    </lineage>
</organism>
<dbReference type="RefSeq" id="WP_021096721.1">
    <property type="nucleotide sequence ID" value="NZ_KE557320.1"/>
</dbReference>
<keyword evidence="9" id="KW-0975">Bacterial flagellum</keyword>
<proteinExistence type="inferred from homology"/>
<evidence type="ECO:0000256" key="4">
    <source>
        <dbReference type="ARBA" id="ARBA00021870"/>
    </source>
</evidence>
<dbReference type="GO" id="GO:0006935">
    <property type="term" value="P:chemotaxis"/>
    <property type="evidence" value="ECO:0007669"/>
    <property type="project" value="UniProtKB-KW"/>
</dbReference>
<dbReference type="Pfam" id="PF14841">
    <property type="entry name" value="FliG_M"/>
    <property type="match status" value="1"/>
</dbReference>
<name>S9R5N2_9RHOB</name>
<evidence type="ECO:0000256" key="1">
    <source>
        <dbReference type="ARBA" id="ARBA00004117"/>
    </source>
</evidence>
<dbReference type="HOGENOM" id="CLU_047835_1_1_5"/>
<comment type="caution">
    <text evidence="14">The sequence shown here is derived from an EMBL/GenBank/DDBJ whole genome shotgun (WGS) entry which is preliminary data.</text>
</comment>
<evidence type="ECO:0000256" key="10">
    <source>
        <dbReference type="ARBA" id="ARBA00025598"/>
    </source>
</evidence>
<dbReference type="InterPro" id="IPR011002">
    <property type="entry name" value="FliG_a-hlx"/>
</dbReference>
<keyword evidence="14" id="KW-0969">Cilium</keyword>
<keyword evidence="5" id="KW-1003">Cell membrane</keyword>
<dbReference type="InterPro" id="IPR028263">
    <property type="entry name" value="FliG_N"/>
</dbReference>
<comment type="subcellular location">
    <subcellularLocation>
        <location evidence="1">Bacterial flagellum basal body</location>
    </subcellularLocation>
    <subcellularLocation>
        <location evidence="2">Cell membrane</location>
        <topology evidence="2">Peripheral membrane protein</topology>
        <orientation evidence="2">Cytoplasmic side</orientation>
    </subcellularLocation>
</comment>
<keyword evidence="6" id="KW-0145">Chemotaxis</keyword>